<dbReference type="InterPro" id="IPR033900">
    <property type="entry name" value="Gram_neg_porin_domain"/>
</dbReference>
<proteinExistence type="predicted"/>
<dbReference type="PANTHER" id="PTHR34501">
    <property type="entry name" value="PROTEIN YDDL-RELATED"/>
    <property type="match status" value="1"/>
</dbReference>
<dbReference type="Proteomes" id="UP000071859">
    <property type="component" value="Unassembled WGS sequence"/>
</dbReference>
<dbReference type="OrthoDB" id="6975458at2"/>
<keyword evidence="6 11" id="KW-0732">Signal</keyword>
<feature type="signal peptide" evidence="11">
    <location>
        <begin position="1"/>
        <end position="22"/>
    </location>
</feature>
<evidence type="ECO:0000313" key="14">
    <source>
        <dbReference type="Proteomes" id="UP000071859"/>
    </source>
</evidence>
<keyword evidence="14" id="KW-1185">Reference proteome</keyword>
<gene>
    <name evidence="13" type="ORF">AWB78_07685</name>
</gene>
<dbReference type="GO" id="GO:0009279">
    <property type="term" value="C:cell outer membrane"/>
    <property type="evidence" value="ECO:0007669"/>
    <property type="project" value="UniProtKB-SubCell"/>
</dbReference>
<evidence type="ECO:0000256" key="7">
    <source>
        <dbReference type="ARBA" id="ARBA00023065"/>
    </source>
</evidence>
<evidence type="ECO:0000313" key="13">
    <source>
        <dbReference type="EMBL" id="SAL05760.1"/>
    </source>
</evidence>
<evidence type="ECO:0000256" key="10">
    <source>
        <dbReference type="ARBA" id="ARBA00023237"/>
    </source>
</evidence>
<dbReference type="PANTHER" id="PTHR34501:SF9">
    <property type="entry name" value="MAJOR OUTER MEMBRANE PROTEIN P.IA"/>
    <property type="match status" value="1"/>
</dbReference>
<keyword evidence="5" id="KW-0812">Transmembrane</keyword>
<keyword evidence="8" id="KW-0626">Porin</keyword>
<keyword evidence="4" id="KW-1134">Transmembrane beta strand</keyword>
<evidence type="ECO:0000256" key="5">
    <source>
        <dbReference type="ARBA" id="ARBA00022692"/>
    </source>
</evidence>
<accession>A0A158EGC8</accession>
<evidence type="ECO:0000256" key="4">
    <source>
        <dbReference type="ARBA" id="ARBA00022452"/>
    </source>
</evidence>
<dbReference type="Pfam" id="PF13609">
    <property type="entry name" value="Porin_4"/>
    <property type="match status" value="1"/>
</dbReference>
<evidence type="ECO:0000256" key="8">
    <source>
        <dbReference type="ARBA" id="ARBA00023114"/>
    </source>
</evidence>
<evidence type="ECO:0000256" key="6">
    <source>
        <dbReference type="ARBA" id="ARBA00022729"/>
    </source>
</evidence>
<dbReference type="CDD" id="cd00342">
    <property type="entry name" value="gram_neg_porins"/>
    <property type="match status" value="1"/>
</dbReference>
<dbReference type="RefSeq" id="WP_062611801.1">
    <property type="nucleotide sequence ID" value="NZ_FCOX02000090.1"/>
</dbReference>
<keyword evidence="10" id="KW-0998">Cell outer membrane</keyword>
<evidence type="ECO:0000256" key="2">
    <source>
        <dbReference type="ARBA" id="ARBA00011233"/>
    </source>
</evidence>
<dbReference type="InterPro" id="IPR023614">
    <property type="entry name" value="Porin_dom_sf"/>
</dbReference>
<keyword evidence="7" id="KW-0406">Ion transport</keyword>
<evidence type="ECO:0000256" key="3">
    <source>
        <dbReference type="ARBA" id="ARBA00022448"/>
    </source>
</evidence>
<dbReference type="AlphaFoldDB" id="A0A158EGC8"/>
<name>A0A158EGC8_9BURK</name>
<sequence>MTLNIRILSASVVLSLLPVVCAAQTSITLYGIADESVRYQTNSTKDGGASLNLGTGGASESRWGLTGAENITSNISAIFKIENRFFINNGESDPTIPFFNQAYVGLKSEQLGTLALGRQYSPLIEGMTIGGYGSNSWIPYNYSFSPEVSMAGSVWASNQIKYTARLNDLFVSIGYAFGGVAGHFNYGQQIGAAAAYIPRTIPITLGAAYQRATDTLNGSTTMQWTIGGSYKFDSTKISIGYIENKSDSDFGTFENGPYTAAELTALKYTDFSRRKMLFFGGSEEVTPYLKIFGNAWRTIQLGKSRSDDGSAWQFELGTDYSLAKTTDLYCEIDWSHYRGDLIGAQLQGVNAIGLAQKAVQLGVMTGIRHVF</sequence>
<comment type="subcellular location">
    <subcellularLocation>
        <location evidence="1">Cell outer membrane</location>
        <topology evidence="1">Multi-pass membrane protein</topology>
    </subcellularLocation>
</comment>
<organism evidence="13 14">
    <name type="scientific">Caballeronia calidae</name>
    <dbReference type="NCBI Taxonomy" id="1777139"/>
    <lineage>
        <taxon>Bacteria</taxon>
        <taxon>Pseudomonadati</taxon>
        <taxon>Pseudomonadota</taxon>
        <taxon>Betaproteobacteria</taxon>
        <taxon>Burkholderiales</taxon>
        <taxon>Burkholderiaceae</taxon>
        <taxon>Caballeronia</taxon>
    </lineage>
</organism>
<evidence type="ECO:0000256" key="9">
    <source>
        <dbReference type="ARBA" id="ARBA00023136"/>
    </source>
</evidence>
<reference evidence="13" key="1">
    <citation type="submission" date="2016-01" db="EMBL/GenBank/DDBJ databases">
        <authorList>
            <person name="Peeters C."/>
        </authorList>
    </citation>
    <scope>NUCLEOTIDE SEQUENCE</scope>
    <source>
        <strain evidence="13">LMG 29321</strain>
    </source>
</reference>
<evidence type="ECO:0000256" key="1">
    <source>
        <dbReference type="ARBA" id="ARBA00004571"/>
    </source>
</evidence>
<dbReference type="SUPFAM" id="SSF56935">
    <property type="entry name" value="Porins"/>
    <property type="match status" value="1"/>
</dbReference>
<feature type="domain" description="Porin" evidence="12">
    <location>
        <begin position="10"/>
        <end position="339"/>
    </location>
</feature>
<evidence type="ECO:0000256" key="11">
    <source>
        <dbReference type="SAM" id="SignalP"/>
    </source>
</evidence>
<feature type="chain" id="PRO_5007625198" evidence="11">
    <location>
        <begin position="23"/>
        <end position="371"/>
    </location>
</feature>
<comment type="caution">
    <text evidence="13">The sequence shown here is derived from an EMBL/GenBank/DDBJ whole genome shotgun (WGS) entry which is preliminary data.</text>
</comment>
<comment type="subunit">
    <text evidence="2">Homotrimer.</text>
</comment>
<keyword evidence="3" id="KW-0813">Transport</keyword>
<evidence type="ECO:0000259" key="12">
    <source>
        <dbReference type="Pfam" id="PF13609"/>
    </source>
</evidence>
<dbReference type="EMBL" id="FCOX02000090">
    <property type="protein sequence ID" value="SAL05760.1"/>
    <property type="molecule type" value="Genomic_DNA"/>
</dbReference>
<keyword evidence="9" id="KW-0472">Membrane</keyword>
<dbReference type="GO" id="GO:0006811">
    <property type="term" value="P:monoatomic ion transport"/>
    <property type="evidence" value="ECO:0007669"/>
    <property type="project" value="UniProtKB-KW"/>
</dbReference>
<dbReference type="GO" id="GO:0015288">
    <property type="term" value="F:porin activity"/>
    <property type="evidence" value="ECO:0007669"/>
    <property type="project" value="UniProtKB-KW"/>
</dbReference>
<protein>
    <submittedName>
        <fullName evidence="13">Outer membrane protein (Porin)</fullName>
    </submittedName>
</protein>
<dbReference type="InterPro" id="IPR050298">
    <property type="entry name" value="Gram-neg_bact_OMP"/>
</dbReference>
<dbReference type="Gene3D" id="2.40.160.10">
    <property type="entry name" value="Porin"/>
    <property type="match status" value="1"/>
</dbReference>
<dbReference type="GO" id="GO:0046930">
    <property type="term" value="C:pore complex"/>
    <property type="evidence" value="ECO:0007669"/>
    <property type="project" value="UniProtKB-KW"/>
</dbReference>